<organism evidence="1 2">
    <name type="scientific">Durusdinium trenchii</name>
    <dbReference type="NCBI Taxonomy" id="1381693"/>
    <lineage>
        <taxon>Eukaryota</taxon>
        <taxon>Sar</taxon>
        <taxon>Alveolata</taxon>
        <taxon>Dinophyceae</taxon>
        <taxon>Suessiales</taxon>
        <taxon>Symbiodiniaceae</taxon>
        <taxon>Durusdinium</taxon>
    </lineage>
</organism>
<protein>
    <submittedName>
        <fullName evidence="1">Uncharacterized protein</fullName>
    </submittedName>
</protein>
<keyword evidence="2" id="KW-1185">Reference proteome</keyword>
<gene>
    <name evidence="1" type="ORF">CCMP2556_LOCUS53728</name>
</gene>
<accession>A0ABP0SUB3</accession>
<comment type="caution">
    <text evidence="1">The sequence shown here is derived from an EMBL/GenBank/DDBJ whole genome shotgun (WGS) entry which is preliminary data.</text>
</comment>
<sequence length="253" mass="28785">MGRLARCTTNHSKEKNIRRNLHKWVDRSGRQLNIEISFVSCPVRTIRKGQVKQEVQAWPVVHFSQWLRCALQDFGGKLVLGGHHITEQGKWQGLFQTFWDTYRSVDPQHPIYDSVSHGNQCLYLPYTFHGDEGRGKNKTPLLIESFQVVLTNKGVDHTNLSGHTFTNRFLFTAMSSTSYTDSSLDALHQGMAEDLNRLFTEGVEVTLPNGDHVRVFAACIGGKGDWVYLRKGFGLSTGWNCRRLCHWCDCQAA</sequence>
<dbReference type="Proteomes" id="UP001642484">
    <property type="component" value="Unassembled WGS sequence"/>
</dbReference>
<evidence type="ECO:0000313" key="2">
    <source>
        <dbReference type="Proteomes" id="UP001642484"/>
    </source>
</evidence>
<evidence type="ECO:0000313" key="1">
    <source>
        <dbReference type="EMBL" id="CAK9116019.1"/>
    </source>
</evidence>
<reference evidence="1 2" key="1">
    <citation type="submission" date="2024-02" db="EMBL/GenBank/DDBJ databases">
        <authorList>
            <person name="Chen Y."/>
            <person name="Shah S."/>
            <person name="Dougan E. K."/>
            <person name="Thang M."/>
            <person name="Chan C."/>
        </authorList>
    </citation>
    <scope>NUCLEOTIDE SEQUENCE [LARGE SCALE GENOMIC DNA]</scope>
</reference>
<proteinExistence type="predicted"/>
<name>A0ABP0SUB3_9DINO</name>
<dbReference type="EMBL" id="CAXAMN010028295">
    <property type="protein sequence ID" value="CAK9116019.1"/>
    <property type="molecule type" value="Genomic_DNA"/>
</dbReference>